<dbReference type="InterPro" id="IPR027417">
    <property type="entry name" value="P-loop_NTPase"/>
</dbReference>
<dbReference type="SMART" id="SM00174">
    <property type="entry name" value="RHO"/>
    <property type="match status" value="1"/>
</dbReference>
<proteinExistence type="predicted"/>
<dbReference type="GO" id="GO:0003924">
    <property type="term" value="F:GTPase activity"/>
    <property type="evidence" value="ECO:0007669"/>
    <property type="project" value="InterPro"/>
</dbReference>
<feature type="coiled-coil region" evidence="1">
    <location>
        <begin position="244"/>
        <end position="271"/>
    </location>
</feature>
<evidence type="ECO:0000256" key="1">
    <source>
        <dbReference type="SAM" id="Coils"/>
    </source>
</evidence>
<dbReference type="GO" id="GO:0005525">
    <property type="term" value="F:GTP binding"/>
    <property type="evidence" value="ECO:0007669"/>
    <property type="project" value="InterPro"/>
</dbReference>
<feature type="region of interest" description="Disordered" evidence="2">
    <location>
        <begin position="133"/>
        <end position="178"/>
    </location>
</feature>
<dbReference type="AlphaFoldDB" id="A0A8X7S1H9"/>
<reference evidence="3 4" key="1">
    <citation type="submission" date="2020-02" db="EMBL/GenBank/DDBJ databases">
        <authorList>
            <person name="Ma Q."/>
            <person name="Huang Y."/>
            <person name="Song X."/>
            <person name="Pei D."/>
        </authorList>
    </citation>
    <scope>NUCLEOTIDE SEQUENCE [LARGE SCALE GENOMIC DNA]</scope>
    <source>
        <strain evidence="3">Sxm20200214</strain>
        <tissue evidence="3">Leaf</tissue>
    </source>
</reference>
<feature type="compositionally biased region" description="Polar residues" evidence="2">
    <location>
        <begin position="1"/>
        <end position="12"/>
    </location>
</feature>
<gene>
    <name evidence="3" type="ORF">Bca52824_044197</name>
</gene>
<organism evidence="3 4">
    <name type="scientific">Brassica carinata</name>
    <name type="common">Ethiopian mustard</name>
    <name type="synonym">Abyssinian cabbage</name>
    <dbReference type="NCBI Taxonomy" id="52824"/>
    <lineage>
        <taxon>Eukaryota</taxon>
        <taxon>Viridiplantae</taxon>
        <taxon>Streptophyta</taxon>
        <taxon>Embryophyta</taxon>
        <taxon>Tracheophyta</taxon>
        <taxon>Spermatophyta</taxon>
        <taxon>Magnoliopsida</taxon>
        <taxon>eudicotyledons</taxon>
        <taxon>Gunneridae</taxon>
        <taxon>Pentapetalae</taxon>
        <taxon>rosids</taxon>
        <taxon>malvids</taxon>
        <taxon>Brassicales</taxon>
        <taxon>Brassicaceae</taxon>
        <taxon>Brassiceae</taxon>
        <taxon>Brassica</taxon>
    </lineage>
</organism>
<dbReference type="Gene3D" id="3.40.50.300">
    <property type="entry name" value="P-loop containing nucleotide triphosphate hydrolases"/>
    <property type="match status" value="1"/>
</dbReference>
<name>A0A8X7S1H9_BRACI</name>
<dbReference type="InterPro" id="IPR001806">
    <property type="entry name" value="Small_GTPase"/>
</dbReference>
<feature type="compositionally biased region" description="Low complexity" evidence="2">
    <location>
        <begin position="24"/>
        <end position="33"/>
    </location>
</feature>
<dbReference type="PANTHER" id="PTHR31016:SF2">
    <property type="entry name" value="OS04G0228100 PROTEIN"/>
    <property type="match status" value="1"/>
</dbReference>
<feature type="compositionally biased region" description="Basic and acidic residues" evidence="2">
    <location>
        <begin position="155"/>
        <end position="173"/>
    </location>
</feature>
<sequence>MAASVQTPSPNHTNKESGSLIMVSETSLESSPSSEKRLWSSLRNRIDVLLDEKSKDHKLISNSPLVAQKTVGESERAKRLKNDSMLLLKGFDSVSHTLSQLSSNLDNALQGVRELAKPPTLSEILHSNLKADKIHQQQQREEEEEEESKGKKRKHDSDAEFKEDSSDEDEKRPKERKIMKRAKNIAISMAAKANSLARELKSIKSDLSFIQERCGLLEEENKRLRDGFVKSVRPEEDDLVRLQLEVLLTEKARLANENANLVRENQCLRQMVEYHQITSEDLSASYEQVVQGLCLDFSSPFAEIDYGQEEEETTVLDTFEMTKQFFVDHPGALPITTQQQGEELNKLIGSAVYIECSSKTQQNVKAVFHAAIKVVLQPPKQKKKRNKNRSVISKD</sequence>
<keyword evidence="4" id="KW-1185">Reference proteome</keyword>
<protein>
    <submittedName>
        <fullName evidence="3">Uncharacterized protein</fullName>
    </submittedName>
</protein>
<accession>A0A8X7S1H9</accession>
<keyword evidence="1" id="KW-0175">Coiled coil</keyword>
<evidence type="ECO:0000313" key="4">
    <source>
        <dbReference type="Proteomes" id="UP000886595"/>
    </source>
</evidence>
<evidence type="ECO:0000256" key="2">
    <source>
        <dbReference type="SAM" id="MobiDB-lite"/>
    </source>
</evidence>
<dbReference type="OrthoDB" id="1924603at2759"/>
<dbReference type="Proteomes" id="UP000886595">
    <property type="component" value="Unassembled WGS sequence"/>
</dbReference>
<dbReference type="PANTHER" id="PTHR31016">
    <property type="entry name" value="OS04G0228100 PROTEIN"/>
    <property type="match status" value="1"/>
</dbReference>
<dbReference type="EMBL" id="JAAMPC010000009">
    <property type="protein sequence ID" value="KAG2297528.1"/>
    <property type="molecule type" value="Genomic_DNA"/>
</dbReference>
<evidence type="ECO:0000313" key="3">
    <source>
        <dbReference type="EMBL" id="KAG2297528.1"/>
    </source>
</evidence>
<dbReference type="SUPFAM" id="SSF52540">
    <property type="entry name" value="P-loop containing nucleoside triphosphate hydrolases"/>
    <property type="match status" value="1"/>
</dbReference>
<comment type="caution">
    <text evidence="3">The sequence shown here is derived from an EMBL/GenBank/DDBJ whole genome shotgun (WGS) entry which is preliminary data.</text>
</comment>
<feature type="region of interest" description="Disordered" evidence="2">
    <location>
        <begin position="1"/>
        <end position="36"/>
    </location>
</feature>